<dbReference type="STRING" id="1802214.A2908_03015"/>
<evidence type="ECO:0000313" key="2">
    <source>
        <dbReference type="EMBL" id="OGZ72390.1"/>
    </source>
</evidence>
<dbReference type="EMBL" id="MHPA01000027">
    <property type="protein sequence ID" value="OGZ72390.1"/>
    <property type="molecule type" value="Genomic_DNA"/>
</dbReference>
<reference evidence="2 3" key="1">
    <citation type="journal article" date="2016" name="Nat. Commun.">
        <title>Thousands of microbial genomes shed light on interconnected biogeochemical processes in an aquifer system.</title>
        <authorList>
            <person name="Anantharaman K."/>
            <person name="Brown C.T."/>
            <person name="Hug L.A."/>
            <person name="Sharon I."/>
            <person name="Castelle C.J."/>
            <person name="Probst A.J."/>
            <person name="Thomas B.C."/>
            <person name="Singh A."/>
            <person name="Wilkins M.J."/>
            <person name="Karaoz U."/>
            <person name="Brodie E.L."/>
            <person name="Williams K.H."/>
            <person name="Hubbard S.S."/>
            <person name="Banfield J.F."/>
        </authorList>
    </citation>
    <scope>NUCLEOTIDE SEQUENCE [LARGE SCALE GENOMIC DNA]</scope>
</reference>
<dbReference type="AlphaFoldDB" id="A0A1G2ID34"/>
<evidence type="ECO:0000313" key="3">
    <source>
        <dbReference type="Proteomes" id="UP000176774"/>
    </source>
</evidence>
<comment type="caution">
    <text evidence="2">The sequence shown here is derived from an EMBL/GenBank/DDBJ whole genome shotgun (WGS) entry which is preliminary data.</text>
</comment>
<dbReference type="Proteomes" id="UP000176774">
    <property type="component" value="Unassembled WGS sequence"/>
</dbReference>
<feature type="region of interest" description="Disordered" evidence="1">
    <location>
        <begin position="77"/>
        <end position="99"/>
    </location>
</feature>
<proteinExistence type="predicted"/>
<name>A0A1G2ID34_9BACT</name>
<sequence length="99" mass="11505">MSMQEKLGGDIEYNQNKPEIVINKEKTETRKELFKEKTIEPNRDNTVDPLEGAMLSEAHDKNDQVSWLVYADWLDERGDGKKGDQERAKSIRDKWLPKG</sequence>
<evidence type="ECO:0000256" key="1">
    <source>
        <dbReference type="SAM" id="MobiDB-lite"/>
    </source>
</evidence>
<gene>
    <name evidence="2" type="ORF">A2908_03015</name>
</gene>
<dbReference type="NCBIfam" id="TIGR02996">
    <property type="entry name" value="rpt_mate_G_obs"/>
    <property type="match status" value="1"/>
</dbReference>
<organism evidence="2 3">
    <name type="scientific">Candidatus Staskawiczbacteria bacterium RIFCSPLOWO2_01_FULL_38_12b</name>
    <dbReference type="NCBI Taxonomy" id="1802214"/>
    <lineage>
        <taxon>Bacteria</taxon>
        <taxon>Candidatus Staskawicziibacteriota</taxon>
    </lineage>
</organism>
<accession>A0A1G2ID34</accession>
<dbReference type="InterPro" id="IPR014338">
    <property type="entry name" value="CHP02996_rpt-companion-dom"/>
</dbReference>
<protein>
    <submittedName>
        <fullName evidence="2">Uncharacterized protein</fullName>
    </submittedName>
</protein>